<dbReference type="PANTHER" id="PTHR30118">
    <property type="entry name" value="HTH-TYPE TRANSCRIPTIONAL REGULATOR LEUO-RELATED"/>
    <property type="match status" value="1"/>
</dbReference>
<dbReference type="Gene3D" id="1.10.10.10">
    <property type="entry name" value="Winged helix-like DNA-binding domain superfamily/Winged helix DNA-binding domain"/>
    <property type="match status" value="1"/>
</dbReference>
<dbReference type="EMBL" id="AP018786">
    <property type="protein sequence ID" value="BBF23330.1"/>
    <property type="molecule type" value="Genomic_DNA"/>
</dbReference>
<protein>
    <submittedName>
        <fullName evidence="6">LysR family transcriptional regulator</fullName>
    </submittedName>
</protein>
<dbReference type="InterPro" id="IPR050389">
    <property type="entry name" value="LysR-type_TF"/>
</dbReference>
<dbReference type="InterPro" id="IPR036390">
    <property type="entry name" value="WH_DNA-bd_sf"/>
</dbReference>
<dbReference type="KEGG" id="sutt:SUTMEG_12210"/>
<evidence type="ECO:0000259" key="5">
    <source>
        <dbReference type="PROSITE" id="PS50931"/>
    </source>
</evidence>
<dbReference type="Pfam" id="PF00126">
    <property type="entry name" value="HTH_1"/>
    <property type="match status" value="1"/>
</dbReference>
<dbReference type="AlphaFoldDB" id="A0A2Z6IBQ5"/>
<dbReference type="Pfam" id="PF03466">
    <property type="entry name" value="LysR_substrate"/>
    <property type="match status" value="1"/>
</dbReference>
<organism evidence="6 7">
    <name type="scientific">Sutterella megalosphaeroides</name>
    <dbReference type="NCBI Taxonomy" id="2494234"/>
    <lineage>
        <taxon>Bacteria</taxon>
        <taxon>Pseudomonadati</taxon>
        <taxon>Pseudomonadota</taxon>
        <taxon>Betaproteobacteria</taxon>
        <taxon>Burkholderiales</taxon>
        <taxon>Sutterellaceae</taxon>
        <taxon>Sutterella</taxon>
    </lineage>
</organism>
<reference evidence="6 7" key="1">
    <citation type="journal article" date="2018" name="Int. J. Syst. Evol. Microbiol.">
        <title>Mesosutterella multiformis gen. nov., sp. nov., a member of the family Sutterellaceae and Sutterella megalosphaeroides sp. nov., isolated from human faeces.</title>
        <authorList>
            <person name="Sakamoto M."/>
            <person name="Ikeyama N."/>
            <person name="Kunihiro T."/>
            <person name="Iino T."/>
            <person name="Yuki M."/>
            <person name="Ohkuma M."/>
        </authorList>
    </citation>
    <scope>NUCLEOTIDE SEQUENCE [LARGE SCALE GENOMIC DNA]</scope>
    <source>
        <strain evidence="6 7">6FBBBH3</strain>
    </source>
</reference>
<dbReference type="SUPFAM" id="SSF46785">
    <property type="entry name" value="Winged helix' DNA-binding domain"/>
    <property type="match status" value="1"/>
</dbReference>
<evidence type="ECO:0000313" key="7">
    <source>
        <dbReference type="Proteomes" id="UP000271003"/>
    </source>
</evidence>
<dbReference type="GO" id="GO:0003700">
    <property type="term" value="F:DNA-binding transcription factor activity"/>
    <property type="evidence" value="ECO:0007669"/>
    <property type="project" value="InterPro"/>
</dbReference>
<dbReference type="InterPro" id="IPR000847">
    <property type="entry name" value="LysR_HTH_N"/>
</dbReference>
<evidence type="ECO:0000256" key="2">
    <source>
        <dbReference type="ARBA" id="ARBA00023015"/>
    </source>
</evidence>
<dbReference type="Gene3D" id="3.40.190.10">
    <property type="entry name" value="Periplasmic binding protein-like II"/>
    <property type="match status" value="2"/>
</dbReference>
<dbReference type="SUPFAM" id="SSF53850">
    <property type="entry name" value="Periplasmic binding protein-like II"/>
    <property type="match status" value="1"/>
</dbReference>
<dbReference type="CDD" id="cd08417">
    <property type="entry name" value="PBP2_Nitroaromatics_like"/>
    <property type="match status" value="1"/>
</dbReference>
<keyword evidence="7" id="KW-1185">Reference proteome</keyword>
<accession>A0A2Z6IBQ5</accession>
<dbReference type="GO" id="GO:0003677">
    <property type="term" value="F:DNA binding"/>
    <property type="evidence" value="ECO:0007669"/>
    <property type="project" value="UniProtKB-KW"/>
</dbReference>
<proteinExistence type="inferred from homology"/>
<feature type="domain" description="HTH lysR-type" evidence="5">
    <location>
        <begin position="1"/>
        <end position="58"/>
    </location>
</feature>
<dbReference type="PANTHER" id="PTHR30118:SF12">
    <property type="entry name" value="TRANSCRIPTIONAL REGULATOR LYSR FAMILY"/>
    <property type="match status" value="1"/>
</dbReference>
<dbReference type="Proteomes" id="UP000271003">
    <property type="component" value="Chromosome"/>
</dbReference>
<comment type="similarity">
    <text evidence="1">Belongs to the LysR transcriptional regulatory family.</text>
</comment>
<keyword evidence="3" id="KW-0238">DNA-binding</keyword>
<keyword evidence="2" id="KW-0805">Transcription regulation</keyword>
<dbReference type="InterPro" id="IPR036388">
    <property type="entry name" value="WH-like_DNA-bd_sf"/>
</dbReference>
<evidence type="ECO:0000256" key="1">
    <source>
        <dbReference type="ARBA" id="ARBA00009437"/>
    </source>
</evidence>
<evidence type="ECO:0000313" key="6">
    <source>
        <dbReference type="EMBL" id="BBF23330.1"/>
    </source>
</evidence>
<evidence type="ECO:0000256" key="3">
    <source>
        <dbReference type="ARBA" id="ARBA00023125"/>
    </source>
</evidence>
<dbReference type="InterPro" id="IPR037402">
    <property type="entry name" value="YidZ_PBP2"/>
</dbReference>
<name>A0A2Z6IBQ5_9BURK</name>
<keyword evidence="4" id="KW-0804">Transcription</keyword>
<evidence type="ECO:0000256" key="4">
    <source>
        <dbReference type="ARBA" id="ARBA00023163"/>
    </source>
</evidence>
<dbReference type="InterPro" id="IPR005119">
    <property type="entry name" value="LysR_subst-bd"/>
</dbReference>
<dbReference type="PROSITE" id="PS50931">
    <property type="entry name" value="HTH_LYSR"/>
    <property type="match status" value="1"/>
</dbReference>
<gene>
    <name evidence="6" type="ORF">SUTMEG_12210</name>
</gene>
<sequence length="319" mass="36340">MTLELLEFLHVLAQTESVTGAATRLRISTPKSSRLLQKAREIFRDDLFVRHGKALVPTAFMKTLRPRLAQAIGSWEHLFENAVFRPETYEKTVRVCAMDSALATVLAPAMLEIRRRAPGVRFEVVQLDRDLLTMLANGRIHIGIAPRAMVHSSSIMQQMLYASQYVYVVRPGHPLALRVEAGEKMTRDAIEAFPALRINTLLDDESWLMPSPREQGAITMPYMLGAPRIIRESDMVLRMTGRLALEYVRSGELVALPTPWVRPGIERALYWHQRTDSDPGLQWIRSMIRSFGVKISDEEAVRRIFSTSPRFLAKEIDEF</sequence>